<dbReference type="Pfam" id="PF13802">
    <property type="entry name" value="Gal_mutarotas_2"/>
    <property type="match status" value="1"/>
</dbReference>
<comment type="caution">
    <text evidence="8">The sequence shown here is derived from an EMBL/GenBank/DDBJ whole genome shotgun (WGS) entry which is preliminary data.</text>
</comment>
<dbReference type="OMA" id="NYTASPF"/>
<dbReference type="InterPro" id="IPR017853">
    <property type="entry name" value="GH"/>
</dbReference>
<dbReference type="Pfam" id="PF21365">
    <property type="entry name" value="Glyco_hydro_31_3rd"/>
    <property type="match status" value="1"/>
</dbReference>
<proteinExistence type="inferred from homology"/>
<keyword evidence="3 4" id="KW-0326">Glycosidase</keyword>
<dbReference type="CDD" id="cd06602">
    <property type="entry name" value="GH31_MGAM_SI_GAA"/>
    <property type="match status" value="1"/>
</dbReference>
<dbReference type="Gene3D" id="3.20.20.80">
    <property type="entry name" value="Glycosidases"/>
    <property type="match status" value="1"/>
</dbReference>
<dbReference type="GO" id="GO:0004558">
    <property type="term" value="F:alpha-1,4-glucosidase activity"/>
    <property type="evidence" value="ECO:0007669"/>
    <property type="project" value="TreeGrafter"/>
</dbReference>
<evidence type="ECO:0000259" key="5">
    <source>
        <dbReference type="Pfam" id="PF01055"/>
    </source>
</evidence>
<feature type="domain" description="Glycoside hydrolase family 31 TIM barrel" evidence="5">
    <location>
        <begin position="85"/>
        <end position="444"/>
    </location>
</feature>
<dbReference type="CDD" id="cd14752">
    <property type="entry name" value="GH31_N"/>
    <property type="match status" value="1"/>
</dbReference>
<dbReference type="PANTHER" id="PTHR22762:SF131">
    <property type="entry name" value="GLYCOSIDE HYDROLASE FAMILY 31 N-TERMINAL DOMAIN-CONTAINING PROTEIN"/>
    <property type="match status" value="1"/>
</dbReference>
<gene>
    <name evidence="8" type="ORF">TCAL_10747</name>
</gene>
<dbReference type="Gene3D" id="2.60.40.1180">
    <property type="entry name" value="Golgi alpha-mannosidase II"/>
    <property type="match status" value="2"/>
</dbReference>
<dbReference type="InterPro" id="IPR000322">
    <property type="entry name" value="Glyco_hydro_31_TIM"/>
</dbReference>
<protein>
    <submittedName>
        <fullName evidence="8">Uncharacterized protein</fullName>
    </submittedName>
</protein>
<dbReference type="Pfam" id="PF01055">
    <property type="entry name" value="Glyco_hydro_31_2nd"/>
    <property type="match status" value="1"/>
</dbReference>
<dbReference type="InterPro" id="IPR030459">
    <property type="entry name" value="Glyco_hydro_31_CS"/>
</dbReference>
<evidence type="ECO:0000256" key="4">
    <source>
        <dbReference type="RuleBase" id="RU361185"/>
    </source>
</evidence>
<keyword evidence="2 4" id="KW-0378">Hydrolase</keyword>
<dbReference type="SUPFAM" id="SSF74650">
    <property type="entry name" value="Galactose mutarotase-like"/>
    <property type="match status" value="1"/>
</dbReference>
<dbReference type="STRING" id="6832.A0A553NTI0"/>
<evidence type="ECO:0000259" key="7">
    <source>
        <dbReference type="Pfam" id="PF21365"/>
    </source>
</evidence>
<dbReference type="PROSITE" id="PS00707">
    <property type="entry name" value="GLYCOSYL_HYDROL_F31_2"/>
    <property type="match status" value="1"/>
</dbReference>
<feature type="domain" description="Glycoside hydrolase family 31 N-terminal" evidence="6">
    <location>
        <begin position="1"/>
        <end position="43"/>
    </location>
</feature>
<dbReference type="EMBL" id="VCGU01000010">
    <property type="protein sequence ID" value="TRY68730.1"/>
    <property type="molecule type" value="Genomic_DNA"/>
</dbReference>
<keyword evidence="9" id="KW-1185">Reference proteome</keyword>
<dbReference type="SUPFAM" id="SSF51011">
    <property type="entry name" value="Glycosyl hydrolase domain"/>
    <property type="match status" value="1"/>
</dbReference>
<dbReference type="GO" id="GO:0005975">
    <property type="term" value="P:carbohydrate metabolic process"/>
    <property type="evidence" value="ECO:0007669"/>
    <property type="project" value="InterPro"/>
</dbReference>
<dbReference type="InterPro" id="IPR011013">
    <property type="entry name" value="Gal_mutarotase_sf_dom"/>
</dbReference>
<dbReference type="InterPro" id="IPR025887">
    <property type="entry name" value="Glyco_hydro_31_N_dom"/>
</dbReference>
<dbReference type="GO" id="GO:0030246">
    <property type="term" value="F:carbohydrate binding"/>
    <property type="evidence" value="ECO:0007669"/>
    <property type="project" value="InterPro"/>
</dbReference>
<dbReference type="PANTHER" id="PTHR22762">
    <property type="entry name" value="ALPHA-GLUCOSIDASE"/>
    <property type="match status" value="1"/>
</dbReference>
<accession>A0A553NTI0</accession>
<name>A0A553NTI0_TIGCA</name>
<dbReference type="AlphaFoldDB" id="A0A553NTI0"/>
<evidence type="ECO:0000259" key="6">
    <source>
        <dbReference type="Pfam" id="PF13802"/>
    </source>
</evidence>
<comment type="similarity">
    <text evidence="1 4">Belongs to the glycosyl hydrolase 31 family.</text>
</comment>
<evidence type="ECO:0000313" key="9">
    <source>
        <dbReference type="Proteomes" id="UP000318571"/>
    </source>
</evidence>
<dbReference type="Gene3D" id="2.60.40.1760">
    <property type="entry name" value="glycosyl hydrolase (family 31)"/>
    <property type="match status" value="1"/>
</dbReference>
<dbReference type="InterPro" id="IPR048395">
    <property type="entry name" value="Glyco_hydro_31_C"/>
</dbReference>
<sequence>MWNFDDPPSPQATNIYGSHPFYLASDKEGSSHGVFLRNSNAMEVILQPTPALTFRAIGGILDFYLFIGPSPMEVVEQYANLIGKPALPPFWSLGYHQCKFGQTTLNQTKKILQQTIDAKIPIDTQWNDLDYMARRNDFTLDTDHFKDLPDFVAKLHENGMHYVTIIDPGVSGGEPVGSYPPYDRGIELDIFMKNSTGQPFVGRVWNPKSTVWPDFLNPKTIQYWSEMIQDFHDLVPIDGAWIDMNEPSNFWSGQFNGCSISERGGHLNHPPYVPRFVKGQSLFFRNICPSAVHYGNYSHYDVHNLFGHSETVVTNAALRNVRPGKRPFIISRSTFPGQGHYGGHWTGDIHSDWDAMRLSIAGVLNFNMFGIPLVGADICGFNGNTTVPLCQRWMELGAFYPFSRNHNTLEAFDQDPVSLGPEVVKAARKALEIRYSLLPYLYTLFVHAHLKGTPVAQPVFFQFPRDKMAYYLGESQFMWGSALMIAPVLEEGPIHVNCYLPQGVWYNWETHVKSDHEEGGAFVKIPAPLDTIPLLARGGSILVLKPPAPTTTDSRRLPFHARAYVSSSGSASGDLFWDDGDALDSYDDGSGGRHNHILFNLTSSRDLQSQVRHRGFLAETMLLDSISIIGLKSRPNQVTLDGRIVDFSYSPQEQLLEVHSLNVDLLQPFRMEL</sequence>
<evidence type="ECO:0000256" key="2">
    <source>
        <dbReference type="ARBA" id="ARBA00022801"/>
    </source>
</evidence>
<feature type="domain" description="Glycosyl hydrolase family 31 C-terminal" evidence="7">
    <location>
        <begin position="452"/>
        <end position="542"/>
    </location>
</feature>
<dbReference type="Proteomes" id="UP000318571">
    <property type="component" value="Chromosome 1"/>
</dbReference>
<organism evidence="8 9">
    <name type="scientific">Tigriopus californicus</name>
    <name type="common">Marine copepod</name>
    <dbReference type="NCBI Taxonomy" id="6832"/>
    <lineage>
        <taxon>Eukaryota</taxon>
        <taxon>Metazoa</taxon>
        <taxon>Ecdysozoa</taxon>
        <taxon>Arthropoda</taxon>
        <taxon>Crustacea</taxon>
        <taxon>Multicrustacea</taxon>
        <taxon>Hexanauplia</taxon>
        <taxon>Copepoda</taxon>
        <taxon>Harpacticoida</taxon>
        <taxon>Harpacticidae</taxon>
        <taxon>Tigriopus</taxon>
    </lineage>
</organism>
<evidence type="ECO:0000256" key="3">
    <source>
        <dbReference type="ARBA" id="ARBA00023295"/>
    </source>
</evidence>
<evidence type="ECO:0000313" key="8">
    <source>
        <dbReference type="EMBL" id="TRY68730.1"/>
    </source>
</evidence>
<dbReference type="SUPFAM" id="SSF51445">
    <property type="entry name" value="(Trans)glycosidases"/>
    <property type="match status" value="1"/>
</dbReference>
<dbReference type="InterPro" id="IPR013780">
    <property type="entry name" value="Glyco_hydro_b"/>
</dbReference>
<evidence type="ECO:0000256" key="1">
    <source>
        <dbReference type="ARBA" id="ARBA00007806"/>
    </source>
</evidence>
<reference evidence="8 9" key="1">
    <citation type="journal article" date="2018" name="Nat. Ecol. Evol.">
        <title>Genomic signatures of mitonuclear coevolution across populations of Tigriopus californicus.</title>
        <authorList>
            <person name="Barreto F.S."/>
            <person name="Watson E.T."/>
            <person name="Lima T.G."/>
            <person name="Willett C.S."/>
            <person name="Edmands S."/>
            <person name="Li W."/>
            <person name="Burton R.S."/>
        </authorList>
    </citation>
    <scope>NUCLEOTIDE SEQUENCE [LARGE SCALE GENOMIC DNA]</scope>
    <source>
        <strain evidence="8 9">San Diego</strain>
    </source>
</reference>